<keyword evidence="1" id="KW-0812">Transmembrane</keyword>
<dbReference type="RefSeq" id="WP_117432427.1">
    <property type="nucleotide sequence ID" value="NZ_BQLC01000029.1"/>
</dbReference>
<feature type="transmembrane region" description="Helical" evidence="1">
    <location>
        <begin position="20"/>
        <end position="40"/>
    </location>
</feature>
<dbReference type="Proteomes" id="UP000257451">
    <property type="component" value="Unassembled WGS sequence"/>
</dbReference>
<keyword evidence="1" id="KW-0472">Membrane</keyword>
<evidence type="ECO:0000313" key="3">
    <source>
        <dbReference type="Proteomes" id="UP000257451"/>
    </source>
</evidence>
<organism evidence="2 3">
    <name type="scientific">Mycobacterium marinum</name>
    <dbReference type="NCBI Taxonomy" id="1781"/>
    <lineage>
        <taxon>Bacteria</taxon>
        <taxon>Bacillati</taxon>
        <taxon>Actinomycetota</taxon>
        <taxon>Actinomycetes</taxon>
        <taxon>Mycobacteriales</taxon>
        <taxon>Mycobacteriaceae</taxon>
        <taxon>Mycobacterium</taxon>
        <taxon>Mycobacterium ulcerans group</taxon>
    </lineage>
</organism>
<proteinExistence type="predicted"/>
<name>A0A3E2MV19_MYCMR</name>
<evidence type="ECO:0000313" key="2">
    <source>
        <dbReference type="EMBL" id="RFZ40409.1"/>
    </source>
</evidence>
<gene>
    <name evidence="2" type="ORF">DAVIS_02954</name>
</gene>
<dbReference type="AlphaFoldDB" id="A0A3E2MV19"/>
<evidence type="ECO:0000256" key="1">
    <source>
        <dbReference type="SAM" id="Phobius"/>
    </source>
</evidence>
<sequence>MVAKAYLPRDLAAMADNDAQIMPALAVTSVLVMAALCIGYQCGRRAGSTRSGRIRRRRGTALAGMAFTVIALVVFRRARRSLRRRRSTIAAQVAKHVAPLGFWEAPTRALKQLRGC</sequence>
<feature type="transmembrane region" description="Helical" evidence="1">
    <location>
        <begin position="61"/>
        <end position="78"/>
    </location>
</feature>
<dbReference type="EMBL" id="PEDF01000089">
    <property type="protein sequence ID" value="RFZ40409.1"/>
    <property type="molecule type" value="Genomic_DNA"/>
</dbReference>
<reference evidence="2 3" key="1">
    <citation type="journal article" date="2018" name="Sci. Rep.">
        <title>Extensive genomic diversity among Mycobacterium marinum strains revealed by whole genome sequencing.</title>
        <authorList>
            <person name="Das S."/>
            <person name="Pettersson B.M."/>
            <person name="Behra P.R."/>
            <person name="Mallick A."/>
            <person name="Cheramie M."/>
            <person name="Ramesh M."/>
            <person name="Shirreff L."/>
            <person name="DuCote T."/>
            <person name="Dasgupta S."/>
            <person name="Ennis D.G."/>
            <person name="Kirsebom L.A."/>
        </authorList>
    </citation>
    <scope>NUCLEOTIDE SEQUENCE [LARGE SCALE GENOMIC DNA]</scope>
    <source>
        <strain evidence="2 3">Davis1</strain>
    </source>
</reference>
<accession>A0A3E2MV19</accession>
<protein>
    <submittedName>
        <fullName evidence="2">Uncharacterized protein</fullName>
    </submittedName>
</protein>
<keyword evidence="1" id="KW-1133">Transmembrane helix</keyword>
<comment type="caution">
    <text evidence="2">The sequence shown here is derived from an EMBL/GenBank/DDBJ whole genome shotgun (WGS) entry which is preliminary data.</text>
</comment>